<evidence type="ECO:0000256" key="1">
    <source>
        <dbReference type="ARBA" id="ARBA00004308"/>
    </source>
</evidence>
<name>A0A315VGS0_GAMAF</name>
<dbReference type="STRING" id="33528.ENSGAFP00000018415"/>
<evidence type="ECO:0000256" key="3">
    <source>
        <dbReference type="ARBA" id="ARBA00022692"/>
    </source>
</evidence>
<dbReference type="EMBL" id="NHOQ01001904">
    <property type="protein sequence ID" value="PWA21450.1"/>
    <property type="molecule type" value="Genomic_DNA"/>
</dbReference>
<dbReference type="PANTHER" id="PTHR28556">
    <property type="entry name" value="TRANSMEMBRANE PROTEIN 106B"/>
    <property type="match status" value="1"/>
</dbReference>
<evidence type="ECO:0000313" key="10">
    <source>
        <dbReference type="Proteomes" id="UP000250572"/>
    </source>
</evidence>
<evidence type="ECO:0000256" key="2">
    <source>
        <dbReference type="ARBA" id="ARBA00008111"/>
    </source>
</evidence>
<reference evidence="9 10" key="1">
    <citation type="journal article" date="2018" name="G3 (Bethesda)">
        <title>A High-Quality Reference Genome for the Invasive Mosquitofish Gambusia affinis Using a Chicago Library.</title>
        <authorList>
            <person name="Hoffberg S.L."/>
            <person name="Troendle N.J."/>
            <person name="Glenn T.C."/>
            <person name="Mahmud O."/>
            <person name="Louha S."/>
            <person name="Chalopin D."/>
            <person name="Bennetzen J.L."/>
            <person name="Mauricio R."/>
        </authorList>
    </citation>
    <scope>NUCLEOTIDE SEQUENCE [LARGE SCALE GENOMIC DNA]</scope>
    <source>
        <strain evidence="9">NE01/NJP1002.9</strain>
        <tissue evidence="9">Muscle</tissue>
    </source>
</reference>
<dbReference type="InterPro" id="IPR048509">
    <property type="entry name" value="TMEM106_C"/>
</dbReference>
<protein>
    <recommendedName>
        <fullName evidence="11">Transmembrane protein 106A</fullName>
    </recommendedName>
</protein>
<keyword evidence="3 6" id="KW-0812">Transmembrane</keyword>
<evidence type="ECO:0000256" key="5">
    <source>
        <dbReference type="ARBA" id="ARBA00023136"/>
    </source>
</evidence>
<feature type="domain" description="Transmembrane protein 106 C-terminal" evidence="7">
    <location>
        <begin position="110"/>
        <end position="257"/>
    </location>
</feature>
<evidence type="ECO:0008006" key="11">
    <source>
        <dbReference type="Google" id="ProtNLM"/>
    </source>
</evidence>
<dbReference type="AlphaFoldDB" id="A0A315VGS0"/>
<dbReference type="Pfam" id="PF07092">
    <property type="entry name" value="TMEM106"/>
    <property type="match status" value="1"/>
</dbReference>
<comment type="subcellular location">
    <subcellularLocation>
        <location evidence="1">Endomembrane system</location>
    </subcellularLocation>
</comment>
<comment type="caution">
    <text evidence="9">The sequence shown here is derived from an EMBL/GenBank/DDBJ whole genome shotgun (WGS) entry which is preliminary data.</text>
</comment>
<evidence type="ECO:0000256" key="4">
    <source>
        <dbReference type="ARBA" id="ARBA00022989"/>
    </source>
</evidence>
<dbReference type="Proteomes" id="UP000250572">
    <property type="component" value="Unassembled WGS sequence"/>
</dbReference>
<dbReference type="InterPro" id="IPR048511">
    <property type="entry name" value="TMEM106_N"/>
</dbReference>
<proteinExistence type="inferred from homology"/>
<evidence type="ECO:0000259" key="8">
    <source>
        <dbReference type="Pfam" id="PF21002"/>
    </source>
</evidence>
<keyword evidence="5 6" id="KW-0472">Membrane</keyword>
<comment type="similarity">
    <text evidence="2">Belongs to the TMEM106 family.</text>
</comment>
<organism evidence="9 10">
    <name type="scientific">Gambusia affinis</name>
    <name type="common">Western mosquitofish</name>
    <name type="synonym">Heterandria affinis</name>
    <dbReference type="NCBI Taxonomy" id="33528"/>
    <lineage>
        <taxon>Eukaryota</taxon>
        <taxon>Metazoa</taxon>
        <taxon>Chordata</taxon>
        <taxon>Craniata</taxon>
        <taxon>Vertebrata</taxon>
        <taxon>Euteleostomi</taxon>
        <taxon>Actinopterygii</taxon>
        <taxon>Neopterygii</taxon>
        <taxon>Teleostei</taxon>
        <taxon>Neoteleostei</taxon>
        <taxon>Acanthomorphata</taxon>
        <taxon>Ovalentaria</taxon>
        <taxon>Atherinomorphae</taxon>
        <taxon>Cyprinodontiformes</taxon>
        <taxon>Poeciliidae</taxon>
        <taxon>Poeciliinae</taxon>
        <taxon>Gambusia</taxon>
    </lineage>
</organism>
<dbReference type="Pfam" id="PF21002">
    <property type="entry name" value="TMEM106_N"/>
    <property type="match status" value="1"/>
</dbReference>
<feature type="domain" description="Transmembrane protein 106 N-terminal" evidence="8">
    <location>
        <begin position="36"/>
        <end position="87"/>
    </location>
</feature>
<evidence type="ECO:0000256" key="6">
    <source>
        <dbReference type="SAM" id="Phobius"/>
    </source>
</evidence>
<keyword evidence="4 6" id="KW-1133">Transmembrane helix</keyword>
<dbReference type="InterPro" id="IPR009790">
    <property type="entry name" value="TMEM106"/>
</dbReference>
<dbReference type="PANTHER" id="PTHR28556:SF6">
    <property type="entry name" value="TRANSMEMBRANE PROTEIN 106A"/>
    <property type="match status" value="1"/>
</dbReference>
<accession>A0A315VGS0</accession>
<dbReference type="GO" id="GO:0012505">
    <property type="term" value="C:endomembrane system"/>
    <property type="evidence" value="ECO:0007669"/>
    <property type="project" value="UniProtKB-SubCell"/>
</dbReference>
<sequence length="265" mass="29777">MKLCEVNRLMAPPGHSSRIGLDPEKTKTMENVKNLKEVSQYGSINGSSSSDSCPTCKGTGRIPRGQQDQLLAVIPCNDVRLQPRRTKLYVCISMGLSILLCCLILFFFFPRSVTLTPVSVLSVMVYFTPDSVEMEVTNLFNMTNENFVPVQIAEFSMQGVVNEIVVGHTKITNMTAIQSRSRKSYIVQITLPLEDKGFNTCHRFVFASFSNYCKSTTIKIHTLFLKLQITMNIAYLSHTEQLSQDVFEYIDCGNNSTTPHPHQTN</sequence>
<keyword evidence="10" id="KW-1185">Reference proteome</keyword>
<evidence type="ECO:0000313" key="9">
    <source>
        <dbReference type="EMBL" id="PWA21450.1"/>
    </source>
</evidence>
<evidence type="ECO:0000259" key="7">
    <source>
        <dbReference type="Pfam" id="PF07092"/>
    </source>
</evidence>
<gene>
    <name evidence="9" type="ORF">CCH79_00003315</name>
</gene>
<feature type="transmembrane region" description="Helical" evidence="6">
    <location>
        <begin position="88"/>
        <end position="109"/>
    </location>
</feature>